<protein>
    <submittedName>
        <fullName evidence="2">Uncharacterized protein</fullName>
    </submittedName>
</protein>
<feature type="compositionally biased region" description="Polar residues" evidence="1">
    <location>
        <begin position="1"/>
        <end position="15"/>
    </location>
</feature>
<gene>
    <name evidence="2" type="ORF">ISS99_03110</name>
</gene>
<reference evidence="2" key="1">
    <citation type="submission" date="2020-10" db="EMBL/GenBank/DDBJ databases">
        <title>Phylogeny of dyella-like bacteria.</title>
        <authorList>
            <person name="Fu J."/>
        </authorList>
    </citation>
    <scope>NUCLEOTIDE SEQUENCE</scope>
    <source>
        <strain evidence="2">DHON07</strain>
    </source>
</reference>
<accession>A0ABS2KBF0</accession>
<feature type="region of interest" description="Disordered" evidence="1">
    <location>
        <begin position="1"/>
        <end position="59"/>
    </location>
</feature>
<evidence type="ECO:0000313" key="2">
    <source>
        <dbReference type="EMBL" id="MBM7128501.1"/>
    </source>
</evidence>
<proteinExistence type="predicted"/>
<sequence>MNGIQNNSVSHSSMSDGIDTGSAAKANLAADQQSMVKTNPSANFAQNTESTGNGEQSAAPMDFFQQLLDLGKQAMGMAGSFTSSMISMSPMGSSMGILQKLGSLVGLGK</sequence>
<comment type="caution">
    <text evidence="2">The sequence shown here is derived from an EMBL/GenBank/DDBJ whole genome shotgun (WGS) entry which is preliminary data.</text>
</comment>
<dbReference type="Proteomes" id="UP001430193">
    <property type="component" value="Unassembled WGS sequence"/>
</dbReference>
<keyword evidence="3" id="KW-1185">Reference proteome</keyword>
<feature type="compositionally biased region" description="Polar residues" evidence="1">
    <location>
        <begin position="30"/>
        <end position="56"/>
    </location>
</feature>
<evidence type="ECO:0000313" key="3">
    <source>
        <dbReference type="Proteomes" id="UP001430193"/>
    </source>
</evidence>
<evidence type="ECO:0000256" key="1">
    <source>
        <dbReference type="SAM" id="MobiDB-lite"/>
    </source>
</evidence>
<dbReference type="EMBL" id="JADIKF010000034">
    <property type="protein sequence ID" value="MBM7128501.1"/>
    <property type="molecule type" value="Genomic_DNA"/>
</dbReference>
<dbReference type="RefSeq" id="WP_204630125.1">
    <property type="nucleotide sequence ID" value="NZ_BSOC01000008.1"/>
</dbReference>
<organism evidence="2 3">
    <name type="scientific">Dyella mobilis</name>
    <dbReference type="NCBI Taxonomy" id="1849582"/>
    <lineage>
        <taxon>Bacteria</taxon>
        <taxon>Pseudomonadati</taxon>
        <taxon>Pseudomonadota</taxon>
        <taxon>Gammaproteobacteria</taxon>
        <taxon>Lysobacterales</taxon>
        <taxon>Rhodanobacteraceae</taxon>
        <taxon>Dyella</taxon>
    </lineage>
</organism>
<name>A0ABS2KBF0_9GAMM</name>